<keyword evidence="2" id="KW-1185">Reference proteome</keyword>
<proteinExistence type="predicted"/>
<dbReference type="Proteomes" id="UP000630887">
    <property type="component" value="Unassembled WGS sequence"/>
</dbReference>
<dbReference type="EMBL" id="BONI01000161">
    <property type="protein sequence ID" value="GIG11612.1"/>
    <property type="molecule type" value="Genomic_DNA"/>
</dbReference>
<comment type="caution">
    <text evidence="1">The sequence shown here is derived from an EMBL/GenBank/DDBJ whole genome shotgun (WGS) entry which is preliminary data.</text>
</comment>
<protein>
    <submittedName>
        <fullName evidence="1">Transcriptional regulator</fullName>
    </submittedName>
</protein>
<evidence type="ECO:0000313" key="1">
    <source>
        <dbReference type="EMBL" id="GIG11612.1"/>
    </source>
</evidence>
<dbReference type="AlphaFoldDB" id="A0A8J3PC42"/>
<name>A0A8J3PC42_9ACTN</name>
<organism evidence="1 2">
    <name type="scientific">Catellatospora coxensis</name>
    <dbReference type="NCBI Taxonomy" id="310354"/>
    <lineage>
        <taxon>Bacteria</taxon>
        <taxon>Bacillati</taxon>
        <taxon>Actinomycetota</taxon>
        <taxon>Actinomycetes</taxon>
        <taxon>Micromonosporales</taxon>
        <taxon>Micromonosporaceae</taxon>
        <taxon>Catellatospora</taxon>
    </lineage>
</organism>
<evidence type="ECO:0000313" key="2">
    <source>
        <dbReference type="Proteomes" id="UP000630887"/>
    </source>
</evidence>
<reference evidence="1 2" key="1">
    <citation type="submission" date="2021-01" db="EMBL/GenBank/DDBJ databases">
        <title>Whole genome shotgun sequence of Catellatospora coxensis NBRC 107359.</title>
        <authorList>
            <person name="Komaki H."/>
            <person name="Tamura T."/>
        </authorList>
    </citation>
    <scope>NUCLEOTIDE SEQUENCE [LARGE SCALE GENOMIC DNA]</scope>
    <source>
        <strain evidence="1 2">NBRC 107359</strain>
    </source>
</reference>
<sequence>MSIGVSSANADAGSTTARLRLERGWSRQRLAHEFHRLASQRGERLPSANSVIKQIYRVESGRTHTPEQPYVDLWCEVFGVGADVLFGSAASAVDPPADETGPYEVVSHKFIPVHLGGQRAAALAARVDATPAAGQWWAGCRILPVETAAGRSADLYVWPWGVALAHLREELELETLTDLALWRRSSYPASRAWTDEQVRGITGDQEISSPYCFSGYWLKSAKWEGERLDRAVRLLSMPSQLLQRVDRTDDAAALLAGGRQVEQVMMRDGVERADLVAFGASGVSVAYASWSSVAYHPLVAESALPESELVACELLVQGIWCYTREILHQVEAGIDPVVPVPYGWRFLRAVRSRLTVATPEETGQAHSMRVAVLETSKIVPQLDAALTALRDSEAGG</sequence>
<gene>
    <name evidence="1" type="ORF">Cco03nite_83120</name>
</gene>
<accession>A0A8J3PC42</accession>